<dbReference type="STRING" id="526218.Sterm_3662"/>
<evidence type="ECO:0000256" key="3">
    <source>
        <dbReference type="ARBA" id="ARBA00023163"/>
    </source>
</evidence>
<evidence type="ECO:0000313" key="6">
    <source>
        <dbReference type="EMBL" id="ACZ10496.1"/>
    </source>
</evidence>
<feature type="domain" description="SIS" evidence="5">
    <location>
        <begin position="108"/>
        <end position="251"/>
    </location>
</feature>
<dbReference type="HOGENOM" id="CLU_055769_4_3_0"/>
<evidence type="ECO:0000259" key="5">
    <source>
        <dbReference type="PROSITE" id="PS51464"/>
    </source>
</evidence>
<dbReference type="SUPFAM" id="SSF53697">
    <property type="entry name" value="SIS domain"/>
    <property type="match status" value="1"/>
</dbReference>
<protein>
    <submittedName>
        <fullName evidence="6">Transcriptional regulator, RpiR family</fullName>
    </submittedName>
</protein>
<dbReference type="PROSITE" id="PS51464">
    <property type="entry name" value="SIS"/>
    <property type="match status" value="1"/>
</dbReference>
<sequence length="251" mass="28744">MKLDVLINKYYEKLNSNDLYILNYIKNNPETSDVNITLLSKMCNSSTASILRMTKKLGFSGYSEFKYFLKSLTASKESQDLKTRLEVLASDVEHTMKIFKNNNQLSETCDLLYNAKNIYAYGTGYGQKLMLQEFSRCMLNCGKNIIIIPAFTEFRIAVQNMKESDMVIIASLSGNARDIAELIHILNLKNIPILSITNFNDNTLSKLTPYNLYYQSSNINTEDSLNNSSYVTLNLLLNFIYEGYMDFIESK</sequence>
<evidence type="ECO:0000259" key="4">
    <source>
        <dbReference type="PROSITE" id="PS51071"/>
    </source>
</evidence>
<dbReference type="PANTHER" id="PTHR30514:SF1">
    <property type="entry name" value="HTH-TYPE TRANSCRIPTIONAL REGULATOR HEXR-RELATED"/>
    <property type="match status" value="1"/>
</dbReference>
<dbReference type="KEGG" id="str:Sterm_3662"/>
<proteinExistence type="predicted"/>
<dbReference type="eggNOG" id="COG1737">
    <property type="taxonomic scope" value="Bacteria"/>
</dbReference>
<feature type="domain" description="HTH rpiR-type" evidence="4">
    <location>
        <begin position="1"/>
        <end position="76"/>
    </location>
</feature>
<evidence type="ECO:0000256" key="1">
    <source>
        <dbReference type="ARBA" id="ARBA00023015"/>
    </source>
</evidence>
<keyword evidence="1" id="KW-0805">Transcription regulation</keyword>
<evidence type="ECO:0000313" key="7">
    <source>
        <dbReference type="Proteomes" id="UP000000845"/>
    </source>
</evidence>
<dbReference type="Pfam" id="PF01380">
    <property type="entry name" value="SIS"/>
    <property type="match status" value="1"/>
</dbReference>
<dbReference type="GO" id="GO:0003677">
    <property type="term" value="F:DNA binding"/>
    <property type="evidence" value="ECO:0007669"/>
    <property type="project" value="UniProtKB-KW"/>
</dbReference>
<dbReference type="AlphaFoldDB" id="D1ARL0"/>
<dbReference type="EMBL" id="CP001739">
    <property type="protein sequence ID" value="ACZ10496.1"/>
    <property type="molecule type" value="Genomic_DNA"/>
</dbReference>
<dbReference type="PANTHER" id="PTHR30514">
    <property type="entry name" value="GLUCOKINASE"/>
    <property type="match status" value="1"/>
</dbReference>
<dbReference type="InterPro" id="IPR046348">
    <property type="entry name" value="SIS_dom_sf"/>
</dbReference>
<dbReference type="RefSeq" id="WP_012863078.1">
    <property type="nucleotide sequence ID" value="NC_013517.1"/>
</dbReference>
<dbReference type="Gene3D" id="3.40.50.10490">
    <property type="entry name" value="Glucose-6-phosphate isomerase like protein, domain 1"/>
    <property type="match status" value="1"/>
</dbReference>
<dbReference type="Proteomes" id="UP000000845">
    <property type="component" value="Chromosome"/>
</dbReference>
<reference evidence="6 7" key="2">
    <citation type="journal article" date="2010" name="Stand. Genomic Sci.">
        <title>Complete genome sequence of Sebaldella termitidis type strain (NCTC 11300).</title>
        <authorList>
            <person name="Harmon-Smith M."/>
            <person name="Celia L."/>
            <person name="Chertkov O."/>
            <person name="Lapidus A."/>
            <person name="Copeland A."/>
            <person name="Glavina Del Rio T."/>
            <person name="Nolan M."/>
            <person name="Lucas S."/>
            <person name="Tice H."/>
            <person name="Cheng J.F."/>
            <person name="Han C."/>
            <person name="Detter J.C."/>
            <person name="Bruce D."/>
            <person name="Goodwin L."/>
            <person name="Pitluck S."/>
            <person name="Pati A."/>
            <person name="Liolios K."/>
            <person name="Ivanova N."/>
            <person name="Mavromatis K."/>
            <person name="Mikhailova N."/>
            <person name="Chen A."/>
            <person name="Palaniappan K."/>
            <person name="Land M."/>
            <person name="Hauser L."/>
            <person name="Chang Y.J."/>
            <person name="Jeffries C.D."/>
            <person name="Brettin T."/>
            <person name="Goker M."/>
            <person name="Beck B."/>
            <person name="Bristow J."/>
            <person name="Eisen J.A."/>
            <person name="Markowitz V."/>
            <person name="Hugenholtz P."/>
            <person name="Kyrpides N.C."/>
            <person name="Klenk H.P."/>
            <person name="Chen F."/>
        </authorList>
    </citation>
    <scope>NUCLEOTIDE SEQUENCE [LARGE SCALE GENOMIC DNA]</scope>
    <source>
        <strain evidence="7">ATCC 33386 / NCTC 11300</strain>
    </source>
</reference>
<organism evidence="6 7">
    <name type="scientific">Sebaldella termitidis (strain ATCC 33386 / NCTC 11300)</name>
    <dbReference type="NCBI Taxonomy" id="526218"/>
    <lineage>
        <taxon>Bacteria</taxon>
        <taxon>Fusobacteriati</taxon>
        <taxon>Fusobacteriota</taxon>
        <taxon>Fusobacteriia</taxon>
        <taxon>Fusobacteriales</taxon>
        <taxon>Leptotrichiaceae</taxon>
        <taxon>Sebaldella</taxon>
    </lineage>
</organism>
<dbReference type="InterPro" id="IPR009057">
    <property type="entry name" value="Homeodomain-like_sf"/>
</dbReference>
<dbReference type="InterPro" id="IPR001347">
    <property type="entry name" value="SIS_dom"/>
</dbReference>
<dbReference type="InterPro" id="IPR000281">
    <property type="entry name" value="HTH_RpiR"/>
</dbReference>
<dbReference type="GO" id="GO:1901135">
    <property type="term" value="P:carbohydrate derivative metabolic process"/>
    <property type="evidence" value="ECO:0007669"/>
    <property type="project" value="InterPro"/>
</dbReference>
<name>D1ARL0_SEBTE</name>
<dbReference type="Gene3D" id="1.10.10.10">
    <property type="entry name" value="Winged helix-like DNA-binding domain superfamily/Winged helix DNA-binding domain"/>
    <property type="match status" value="1"/>
</dbReference>
<dbReference type="Pfam" id="PF01418">
    <property type="entry name" value="HTH_6"/>
    <property type="match status" value="1"/>
</dbReference>
<keyword evidence="2" id="KW-0238">DNA-binding</keyword>
<keyword evidence="7" id="KW-1185">Reference proteome</keyword>
<reference evidence="7" key="1">
    <citation type="submission" date="2009-09" db="EMBL/GenBank/DDBJ databases">
        <title>The complete chromosome of Sebaldella termitidis ATCC 33386.</title>
        <authorList>
            <consortium name="US DOE Joint Genome Institute (JGI-PGF)"/>
            <person name="Lucas S."/>
            <person name="Copeland A."/>
            <person name="Lapidus A."/>
            <person name="Glavina del Rio T."/>
            <person name="Dalin E."/>
            <person name="Tice H."/>
            <person name="Bruce D."/>
            <person name="Goodwin L."/>
            <person name="Pitluck S."/>
            <person name="Kyrpides N."/>
            <person name="Mavromatis K."/>
            <person name="Ivanova N."/>
            <person name="Mikhailova N."/>
            <person name="Sims D."/>
            <person name="Meincke L."/>
            <person name="Brettin T."/>
            <person name="Detter J.C."/>
            <person name="Han C."/>
            <person name="Larimer F."/>
            <person name="Land M."/>
            <person name="Hauser L."/>
            <person name="Markowitz V."/>
            <person name="Cheng J.F."/>
            <person name="Hugenholtz P."/>
            <person name="Woyke T."/>
            <person name="Wu D."/>
            <person name="Eisen J.A."/>
        </authorList>
    </citation>
    <scope>NUCLEOTIDE SEQUENCE [LARGE SCALE GENOMIC DNA]</scope>
    <source>
        <strain evidence="7">ATCC 33386 / NCTC 11300</strain>
    </source>
</reference>
<dbReference type="InterPro" id="IPR047640">
    <property type="entry name" value="RpiR-like"/>
</dbReference>
<gene>
    <name evidence="6" type="ordered locus">Sterm_3662</name>
</gene>
<dbReference type="PROSITE" id="PS51071">
    <property type="entry name" value="HTH_RPIR"/>
    <property type="match status" value="1"/>
</dbReference>
<dbReference type="InterPro" id="IPR036388">
    <property type="entry name" value="WH-like_DNA-bd_sf"/>
</dbReference>
<keyword evidence="3" id="KW-0804">Transcription</keyword>
<dbReference type="CDD" id="cd05013">
    <property type="entry name" value="SIS_RpiR"/>
    <property type="match status" value="1"/>
</dbReference>
<dbReference type="SUPFAM" id="SSF46689">
    <property type="entry name" value="Homeodomain-like"/>
    <property type="match status" value="1"/>
</dbReference>
<accession>D1ARL0</accession>
<dbReference type="GO" id="GO:0097367">
    <property type="term" value="F:carbohydrate derivative binding"/>
    <property type="evidence" value="ECO:0007669"/>
    <property type="project" value="InterPro"/>
</dbReference>
<dbReference type="GO" id="GO:0003700">
    <property type="term" value="F:DNA-binding transcription factor activity"/>
    <property type="evidence" value="ECO:0007669"/>
    <property type="project" value="InterPro"/>
</dbReference>
<evidence type="ECO:0000256" key="2">
    <source>
        <dbReference type="ARBA" id="ARBA00023125"/>
    </source>
</evidence>
<dbReference type="InterPro" id="IPR035472">
    <property type="entry name" value="RpiR-like_SIS"/>
</dbReference>